<dbReference type="GO" id="GO:0008251">
    <property type="term" value="F:tRNA-specific adenosine deaminase activity"/>
    <property type="evidence" value="ECO:0007669"/>
    <property type="project" value="TreeGrafter"/>
</dbReference>
<keyword evidence="1" id="KW-0694">RNA-binding</keyword>
<protein>
    <submittedName>
        <fullName evidence="5">Uncharacterized protein</fullName>
    </submittedName>
</protein>
<accession>A0AAV7N2U5</accession>
<dbReference type="GO" id="GO:0006382">
    <property type="term" value="P:adenosine to inosine editing"/>
    <property type="evidence" value="ECO:0007669"/>
    <property type="project" value="TreeGrafter"/>
</dbReference>
<dbReference type="EMBL" id="JANPWB010000013">
    <property type="protein sequence ID" value="KAJ1108857.1"/>
    <property type="molecule type" value="Genomic_DNA"/>
</dbReference>
<gene>
    <name evidence="5" type="ORF">NDU88_006227</name>
</gene>
<reference evidence="5" key="1">
    <citation type="journal article" date="2022" name="bioRxiv">
        <title>Sequencing and chromosome-scale assembly of the giantPleurodeles waltlgenome.</title>
        <authorList>
            <person name="Brown T."/>
            <person name="Elewa A."/>
            <person name="Iarovenko S."/>
            <person name="Subramanian E."/>
            <person name="Araus A.J."/>
            <person name="Petzold A."/>
            <person name="Susuki M."/>
            <person name="Suzuki K.-i.T."/>
            <person name="Hayashi T."/>
            <person name="Toyoda A."/>
            <person name="Oliveira C."/>
            <person name="Osipova E."/>
            <person name="Leigh N.D."/>
            <person name="Simon A."/>
            <person name="Yun M.H."/>
        </authorList>
    </citation>
    <scope>NUCLEOTIDE SEQUENCE</scope>
    <source>
        <strain evidence="5">20211129_DDA</strain>
        <tissue evidence="5">Liver</tissue>
    </source>
</reference>
<organism evidence="5 6">
    <name type="scientific">Pleurodeles waltl</name>
    <name type="common">Iberian ribbed newt</name>
    <dbReference type="NCBI Taxonomy" id="8319"/>
    <lineage>
        <taxon>Eukaryota</taxon>
        <taxon>Metazoa</taxon>
        <taxon>Chordata</taxon>
        <taxon>Craniata</taxon>
        <taxon>Vertebrata</taxon>
        <taxon>Euteleostomi</taxon>
        <taxon>Amphibia</taxon>
        <taxon>Batrachia</taxon>
        <taxon>Caudata</taxon>
        <taxon>Salamandroidea</taxon>
        <taxon>Salamandridae</taxon>
        <taxon>Pleurodelinae</taxon>
        <taxon>Pleurodeles</taxon>
    </lineage>
</organism>
<dbReference type="GO" id="GO:0003726">
    <property type="term" value="F:double-stranded RNA adenosine deaminase activity"/>
    <property type="evidence" value="ECO:0007669"/>
    <property type="project" value="TreeGrafter"/>
</dbReference>
<name>A0AAV7N2U5_PLEWA</name>
<dbReference type="GO" id="GO:0003725">
    <property type="term" value="F:double-stranded RNA binding"/>
    <property type="evidence" value="ECO:0007669"/>
    <property type="project" value="TreeGrafter"/>
</dbReference>
<dbReference type="PROSITE" id="PS50141">
    <property type="entry name" value="A_DEAMIN_EDITASE"/>
    <property type="match status" value="1"/>
</dbReference>
<dbReference type="Pfam" id="PF02137">
    <property type="entry name" value="A_deamin"/>
    <property type="match status" value="1"/>
</dbReference>
<sequence>MAHTDWQARAGNLAVREDKEEGTPKKEEGRIWRLEVENRSPGPEGNILNQDIQSAEPGSGRDGGKGYRPTLGGYNEASSDQSVHLPFTNLKRYQAGSSATRHLQPGPPSGMASEQNPKTARSGLRMAASMRPPWQTSDSSQPRAPLQLPFEHTHELQGPKPLDLSLEMLSGHDSKMEDLSTLLKNDIKLDGACGGEPAVVPALHADTSKSGLEVLQNNWEMLESGPVNLLSQYARAKGVTLKLVECSSQGPSLDFTMEAVVDGITFPKGSGCNKREAKSRAARLALCKLRQMLESEEAKESMPVTKSVRQKDKSIEPPPIEHVIPHEDRCAALCSDVFDGLLADLPDYKSCKSSLAAFIMGRVNQEASHSNDDIYEVVALGTGDASFPGCVAFSGLLLHDSHALVVARRALQRFLYKHLMLFYSGNPVALEKSIFCQSKENDILELKSCILFHLYLRQIPTGAAENFHNPGNMRDINQALHVHAKGILKPVSYCRPSVLAARVCCMSGSDKLTRWNILGLQGALLSLFIKPIYITSIVLGVMQVDTHNLSRVINDRLQPYENIRLSRGYFSNHIHVYNGPQVSSPHCDPSCRTISLNWSKNDSTLEIVDGVTGKVTDNSPVQDGLSSSSRLCKAAMLAYFWRLLCVSGKEAMLEEQKYHHAKMKAEDYQLAKAQFYKHLIAKGLGTWPQKVLVDNFGFREQGQQEESLKQHT</sequence>
<proteinExistence type="predicted"/>
<dbReference type="InterPro" id="IPR002466">
    <property type="entry name" value="A_deamin"/>
</dbReference>
<dbReference type="PANTHER" id="PTHR10910:SF106">
    <property type="entry name" value="ADENOSINE DEAMINASE DOMAIN-CONTAINING PROTEIN 2"/>
    <property type="match status" value="1"/>
</dbReference>
<dbReference type="AlphaFoldDB" id="A0AAV7N2U5"/>
<comment type="caution">
    <text evidence="5">The sequence shown here is derived from an EMBL/GenBank/DDBJ whole genome shotgun (WGS) entry which is preliminary data.</text>
</comment>
<dbReference type="CDD" id="cd19875">
    <property type="entry name" value="DSRM_EIF2AK2-like"/>
    <property type="match status" value="1"/>
</dbReference>
<dbReference type="PANTHER" id="PTHR10910">
    <property type="entry name" value="EUKARYOTE SPECIFIC DSRNA BINDING PROTEIN"/>
    <property type="match status" value="1"/>
</dbReference>
<evidence type="ECO:0000313" key="5">
    <source>
        <dbReference type="EMBL" id="KAJ1108857.1"/>
    </source>
</evidence>
<dbReference type="SUPFAM" id="SSF54768">
    <property type="entry name" value="dsRNA-binding domain-like"/>
    <property type="match status" value="1"/>
</dbReference>
<evidence type="ECO:0000256" key="2">
    <source>
        <dbReference type="SAM" id="MobiDB-lite"/>
    </source>
</evidence>
<dbReference type="SMART" id="SM00552">
    <property type="entry name" value="ADEAMc"/>
    <property type="match status" value="1"/>
</dbReference>
<dbReference type="GO" id="GO:0005730">
    <property type="term" value="C:nucleolus"/>
    <property type="evidence" value="ECO:0007669"/>
    <property type="project" value="TreeGrafter"/>
</dbReference>
<feature type="domain" description="DRBM" evidence="3">
    <location>
        <begin position="225"/>
        <end position="291"/>
    </location>
</feature>
<feature type="compositionally biased region" description="Basic and acidic residues" evidence="2">
    <location>
        <begin position="15"/>
        <end position="38"/>
    </location>
</feature>
<dbReference type="Proteomes" id="UP001066276">
    <property type="component" value="Chromosome 9"/>
</dbReference>
<feature type="region of interest" description="Disordered" evidence="2">
    <location>
        <begin position="96"/>
        <end position="125"/>
    </location>
</feature>
<keyword evidence="6" id="KW-1185">Reference proteome</keyword>
<evidence type="ECO:0000259" key="4">
    <source>
        <dbReference type="PROSITE" id="PS50141"/>
    </source>
</evidence>
<feature type="region of interest" description="Disordered" evidence="2">
    <location>
        <begin position="298"/>
        <end position="320"/>
    </location>
</feature>
<evidence type="ECO:0000256" key="1">
    <source>
        <dbReference type="PROSITE-ProRule" id="PRU00266"/>
    </source>
</evidence>
<dbReference type="GO" id="GO:0005737">
    <property type="term" value="C:cytoplasm"/>
    <property type="evidence" value="ECO:0007669"/>
    <property type="project" value="TreeGrafter"/>
</dbReference>
<dbReference type="PROSITE" id="PS50137">
    <property type="entry name" value="DS_RBD"/>
    <property type="match status" value="1"/>
</dbReference>
<dbReference type="SMART" id="SM00358">
    <property type="entry name" value="DSRM"/>
    <property type="match status" value="1"/>
</dbReference>
<dbReference type="Pfam" id="PF00035">
    <property type="entry name" value="dsrm"/>
    <property type="match status" value="1"/>
</dbReference>
<evidence type="ECO:0000313" key="6">
    <source>
        <dbReference type="Proteomes" id="UP001066276"/>
    </source>
</evidence>
<evidence type="ECO:0000259" key="3">
    <source>
        <dbReference type="PROSITE" id="PS50137"/>
    </source>
</evidence>
<feature type="domain" description="A to I editase" evidence="4">
    <location>
        <begin position="379"/>
        <end position="690"/>
    </location>
</feature>
<dbReference type="InterPro" id="IPR014720">
    <property type="entry name" value="dsRBD_dom"/>
</dbReference>
<dbReference type="Gene3D" id="3.30.160.20">
    <property type="match status" value="1"/>
</dbReference>
<feature type="region of interest" description="Disordered" evidence="2">
    <location>
        <begin position="1"/>
        <end position="80"/>
    </location>
</feature>
<dbReference type="GO" id="GO:0006396">
    <property type="term" value="P:RNA processing"/>
    <property type="evidence" value="ECO:0007669"/>
    <property type="project" value="InterPro"/>
</dbReference>